<name>W8ZB41_BACTU</name>
<feature type="domain" description="Peptidase M28" evidence="1">
    <location>
        <begin position="1"/>
        <end position="27"/>
    </location>
</feature>
<accession>W8ZB41</accession>
<dbReference type="EMBL" id="HG810024">
    <property type="protein sequence ID" value="CDN39680.1"/>
    <property type="molecule type" value="Genomic_DNA"/>
</dbReference>
<reference evidence="2" key="1">
    <citation type="submission" date="2014-01" db="EMBL/GenBank/DDBJ databases">
        <title>Draft genome sequence of highly nematicidal Bacillus thuringiensis DB27.</title>
        <authorList>
            <person name="Iatsenko I."/>
            <person name="Pickard D."/>
            <person name="Corton C."/>
            <person name="Dougan G."/>
            <person name="Sommer R.J."/>
        </authorList>
    </citation>
    <scope>NUCLEOTIDE SEQUENCE [LARGE SCALE GENOMIC DNA]</scope>
    <source>
        <strain evidence="2">DB27</strain>
    </source>
</reference>
<sequence>MSAHYDSVIGAPGANDNASGLGLICNDTRWFSK</sequence>
<gene>
    <name evidence="2" type="ORF">BTDB27_p000343</name>
</gene>
<dbReference type="InterPro" id="IPR007484">
    <property type="entry name" value="Peptidase_M28"/>
</dbReference>
<evidence type="ECO:0000313" key="2">
    <source>
        <dbReference type="EMBL" id="CDN39680.1"/>
    </source>
</evidence>
<evidence type="ECO:0000259" key="1">
    <source>
        <dbReference type="Pfam" id="PF04389"/>
    </source>
</evidence>
<organism evidence="2">
    <name type="scientific">Bacillus thuringiensis DB27</name>
    <dbReference type="NCBI Taxonomy" id="1431339"/>
    <lineage>
        <taxon>Bacteria</taxon>
        <taxon>Bacillati</taxon>
        <taxon>Bacillota</taxon>
        <taxon>Bacilli</taxon>
        <taxon>Bacillales</taxon>
        <taxon>Bacillaceae</taxon>
        <taxon>Bacillus</taxon>
        <taxon>Bacillus cereus group</taxon>
    </lineage>
</organism>
<dbReference type="Gene3D" id="3.40.630.10">
    <property type="entry name" value="Zn peptidases"/>
    <property type="match status" value="1"/>
</dbReference>
<protein>
    <recommendedName>
        <fullName evidence="1">Peptidase M28 domain-containing protein</fullName>
    </recommendedName>
</protein>
<proteinExistence type="predicted"/>
<dbReference type="SUPFAM" id="SSF53187">
    <property type="entry name" value="Zn-dependent exopeptidases"/>
    <property type="match status" value="1"/>
</dbReference>
<dbReference type="HOGENOM" id="CLU_3380651_0_0_9"/>
<dbReference type="Proteomes" id="UP000030682">
    <property type="component" value="Unassembled WGS sequence"/>
</dbReference>
<dbReference type="AlphaFoldDB" id="W8ZB41"/>
<dbReference type="Pfam" id="PF04389">
    <property type="entry name" value="Peptidase_M28"/>
    <property type="match status" value="1"/>
</dbReference>
<reference evidence="2" key="2">
    <citation type="submission" date="2014-01" db="EMBL/GenBank/DDBJ databases">
        <authorList>
            <person name="Aslett M."/>
        </authorList>
    </citation>
    <scope>NUCLEOTIDE SEQUENCE [LARGE SCALE GENOMIC DNA]</scope>
    <source>
        <strain evidence="2">DB27</strain>
    </source>
</reference>